<dbReference type="Gene3D" id="1.10.1200.10">
    <property type="entry name" value="ACP-like"/>
    <property type="match status" value="1"/>
</dbReference>
<evidence type="ECO:0000313" key="4">
    <source>
        <dbReference type="EMBL" id="QNM00164.1"/>
    </source>
</evidence>
<sequence length="81" mass="9064">MEKEQIVTKLTEVIHDVLPELDEVDMHANMVNEYGVNSVSLIRLLVAAESKFDISFTDYELALSDYDSFSDIAAVIAEKLA</sequence>
<dbReference type="SUPFAM" id="SSF47336">
    <property type="entry name" value="ACP-like"/>
    <property type="match status" value="1"/>
</dbReference>
<evidence type="ECO:0000313" key="5">
    <source>
        <dbReference type="Proteomes" id="UP000515819"/>
    </source>
</evidence>
<dbReference type="AlphaFoldDB" id="A0A7G9FNN2"/>
<dbReference type="InterPro" id="IPR006162">
    <property type="entry name" value="Ppantetheine_attach_site"/>
</dbReference>
<organism evidence="4 5">
    <name type="scientific">Wujia chipingensis</name>
    <dbReference type="NCBI Taxonomy" id="2763670"/>
    <lineage>
        <taxon>Bacteria</taxon>
        <taxon>Bacillati</taxon>
        <taxon>Bacillota</taxon>
        <taxon>Clostridia</taxon>
        <taxon>Lachnospirales</taxon>
        <taxon>Lachnospiraceae</taxon>
        <taxon>Wujia</taxon>
    </lineage>
</organism>
<dbReference type="InterPro" id="IPR009081">
    <property type="entry name" value="PP-bd_ACP"/>
</dbReference>
<keyword evidence="1" id="KW-0596">Phosphopantetheine</keyword>
<keyword evidence="2" id="KW-0597">Phosphoprotein</keyword>
<dbReference type="Proteomes" id="UP000515819">
    <property type="component" value="Chromosome"/>
</dbReference>
<keyword evidence="5" id="KW-1185">Reference proteome</keyword>
<dbReference type="InterPro" id="IPR036736">
    <property type="entry name" value="ACP-like_sf"/>
</dbReference>
<evidence type="ECO:0000256" key="1">
    <source>
        <dbReference type="ARBA" id="ARBA00022450"/>
    </source>
</evidence>
<protein>
    <recommendedName>
        <fullName evidence="3">Carrier domain-containing protein</fullName>
    </recommendedName>
</protein>
<feature type="domain" description="Carrier" evidence="3">
    <location>
        <begin position="1"/>
        <end position="80"/>
    </location>
</feature>
<gene>
    <name evidence="4" type="ORF">H9Q76_02350</name>
</gene>
<evidence type="ECO:0000256" key="2">
    <source>
        <dbReference type="ARBA" id="ARBA00022553"/>
    </source>
</evidence>
<dbReference type="PROSITE" id="PS50075">
    <property type="entry name" value="CARRIER"/>
    <property type="match status" value="1"/>
</dbReference>
<accession>A0A7G9FNN2</accession>
<dbReference type="EMBL" id="CP060632">
    <property type="protein sequence ID" value="QNM00164.1"/>
    <property type="molecule type" value="Genomic_DNA"/>
</dbReference>
<dbReference type="Pfam" id="PF00550">
    <property type="entry name" value="PP-binding"/>
    <property type="match status" value="1"/>
</dbReference>
<dbReference type="RefSeq" id="WP_021984627.1">
    <property type="nucleotide sequence ID" value="NZ_CP060632.1"/>
</dbReference>
<proteinExistence type="predicted"/>
<reference evidence="4 5" key="1">
    <citation type="submission" date="2020-08" db="EMBL/GenBank/DDBJ databases">
        <authorList>
            <person name="Liu C."/>
            <person name="Sun Q."/>
        </authorList>
    </citation>
    <scope>NUCLEOTIDE SEQUENCE [LARGE SCALE GENOMIC DNA]</scope>
    <source>
        <strain evidence="4 5">NSJ-4</strain>
    </source>
</reference>
<dbReference type="KEGG" id="wcp:H9Q76_02350"/>
<evidence type="ECO:0000259" key="3">
    <source>
        <dbReference type="PROSITE" id="PS50075"/>
    </source>
</evidence>
<dbReference type="PROSITE" id="PS00012">
    <property type="entry name" value="PHOSPHOPANTETHEINE"/>
    <property type="match status" value="1"/>
</dbReference>
<name>A0A7G9FNN2_9FIRM</name>